<protein>
    <recommendedName>
        <fullName evidence="1">Transposase Tc1-like domain-containing protein</fullName>
    </recommendedName>
</protein>
<proteinExistence type="predicted"/>
<sequence length="178" mass="20520">MPPFPCVLARRWRLVHEAERLGSAQKAVQENKASVRVVEMWCRRAKATGTVDDTPRAGKPRAPLASREATLLLKVGVKRGDQCPQLAKMLQQRLGVTVSAETVRRYLNKYLARQMRPRKRVSLTVKHMRARLCFAKQWVRKSWHNVVVTNKKYFRLSNKGPGNEEWVLFEDEPPTMVS</sequence>
<gene>
    <name evidence="2" type="ORF">OMAR00292_LOCUS7033</name>
</gene>
<organism evidence="2">
    <name type="scientific">Oxyrrhis marina</name>
    <name type="common">Dinoflagellate</name>
    <dbReference type="NCBI Taxonomy" id="2969"/>
    <lineage>
        <taxon>Eukaryota</taxon>
        <taxon>Sar</taxon>
        <taxon>Alveolata</taxon>
        <taxon>Dinophyceae</taxon>
        <taxon>Oxyrrhinales</taxon>
        <taxon>Oxyrrhinaceae</taxon>
        <taxon>Oxyrrhis</taxon>
    </lineage>
</organism>
<dbReference type="GO" id="GO:0006313">
    <property type="term" value="P:DNA transposition"/>
    <property type="evidence" value="ECO:0007669"/>
    <property type="project" value="InterPro"/>
</dbReference>
<dbReference type="GO" id="GO:0003677">
    <property type="term" value="F:DNA binding"/>
    <property type="evidence" value="ECO:0007669"/>
    <property type="project" value="InterPro"/>
</dbReference>
<evidence type="ECO:0000259" key="1">
    <source>
        <dbReference type="Pfam" id="PF01498"/>
    </source>
</evidence>
<reference evidence="2" key="1">
    <citation type="submission" date="2021-01" db="EMBL/GenBank/DDBJ databases">
        <authorList>
            <person name="Corre E."/>
            <person name="Pelletier E."/>
            <person name="Niang G."/>
            <person name="Scheremetjew M."/>
            <person name="Finn R."/>
            <person name="Kale V."/>
            <person name="Holt S."/>
            <person name="Cochrane G."/>
            <person name="Meng A."/>
            <person name="Brown T."/>
            <person name="Cohen L."/>
        </authorList>
    </citation>
    <scope>NUCLEOTIDE SEQUENCE</scope>
    <source>
        <strain evidence="2">CCMP1795</strain>
    </source>
</reference>
<dbReference type="EMBL" id="HBIT01013235">
    <property type="protein sequence ID" value="CAE0622303.1"/>
    <property type="molecule type" value="Transcribed_RNA"/>
</dbReference>
<feature type="domain" description="Transposase Tc1-like" evidence="1">
    <location>
        <begin position="71"/>
        <end position="139"/>
    </location>
</feature>
<dbReference type="Pfam" id="PF01498">
    <property type="entry name" value="HTH_Tnp_Tc3_2"/>
    <property type="match status" value="1"/>
</dbReference>
<dbReference type="AlphaFoldDB" id="A0A7S3UQI6"/>
<dbReference type="GO" id="GO:0015074">
    <property type="term" value="P:DNA integration"/>
    <property type="evidence" value="ECO:0007669"/>
    <property type="project" value="InterPro"/>
</dbReference>
<evidence type="ECO:0000313" key="2">
    <source>
        <dbReference type="EMBL" id="CAE0622303.1"/>
    </source>
</evidence>
<dbReference type="InterPro" id="IPR002492">
    <property type="entry name" value="Transposase_Tc1-like"/>
</dbReference>
<name>A0A7S3UQI6_OXYMA</name>
<accession>A0A7S3UQI6</accession>